<dbReference type="HOGENOM" id="CLU_918087_0_0_6"/>
<feature type="domain" description="DUF4062" evidence="1">
    <location>
        <begin position="4"/>
        <end position="66"/>
    </location>
</feature>
<evidence type="ECO:0000313" key="3">
    <source>
        <dbReference type="Proteomes" id="UP000010809"/>
    </source>
</evidence>
<sequence length="303" mass="33857">MDWLTAAGHQPVHSYTAASETVRHSCLEDVSECDVVVLILGHRYGFRPEDNNPEGLSITHLEFRRARSAGIPVVALFRTTIHNTQVSVIQDPEPLGALEDFHREVRRAVRPAEFEDLTGLRDHLRMGVNRELDKQSRRNRLSAPDLRERFQRASRDLLSWPTTLPQDRWLARPELDDLLQHIGEATHSVHLLLGEPGCGKSALLARLGALLEQQSIPVLGIKADYLPQQLADDMALADYLELPGSPAACVRVLAQEGPVVMLLDQLDALADLLVQHSDRLRVPLELIRDLAGTENVHVQVGKR</sequence>
<accession>L0DUY8</accession>
<evidence type="ECO:0000313" key="2">
    <source>
        <dbReference type="EMBL" id="AGA33394.1"/>
    </source>
</evidence>
<dbReference type="PATRIC" id="fig|1255043.3.peg.1755"/>
<dbReference type="STRING" id="1255043.TVNIR_1732"/>
<evidence type="ECO:0000259" key="1">
    <source>
        <dbReference type="Pfam" id="PF13271"/>
    </source>
</evidence>
<name>L0DUY8_THIND</name>
<dbReference type="SUPFAM" id="SSF52540">
    <property type="entry name" value="P-loop containing nucleoside triphosphate hydrolases"/>
    <property type="match status" value="1"/>
</dbReference>
<protein>
    <recommendedName>
        <fullName evidence="1">DUF4062 domain-containing protein</fullName>
    </recommendedName>
</protein>
<proteinExistence type="predicted"/>
<dbReference type="InterPro" id="IPR025139">
    <property type="entry name" value="DUF4062"/>
</dbReference>
<dbReference type="eggNOG" id="COG5635">
    <property type="taxonomic scope" value="Bacteria"/>
</dbReference>
<dbReference type="Pfam" id="PF13271">
    <property type="entry name" value="DUF4062"/>
    <property type="match status" value="1"/>
</dbReference>
<gene>
    <name evidence="2" type="ordered locus">TVNIR_1732</name>
</gene>
<reference evidence="2" key="1">
    <citation type="submission" date="2015-12" db="EMBL/GenBank/DDBJ databases">
        <authorList>
            <person name="Tikhonova T.V."/>
            <person name="Pavlov A.R."/>
            <person name="Beletsky A.V."/>
            <person name="Mardanov A.V."/>
            <person name="Sorokin D.Y."/>
            <person name="Ravin N.V."/>
            <person name="Popov V.O."/>
        </authorList>
    </citation>
    <scope>NUCLEOTIDE SEQUENCE</scope>
    <source>
        <strain evidence="2">DSM 14787</strain>
    </source>
</reference>
<dbReference type="Proteomes" id="UP000010809">
    <property type="component" value="Chromosome"/>
</dbReference>
<dbReference type="KEGG" id="tni:TVNIR_1732"/>
<dbReference type="Gene3D" id="3.40.50.300">
    <property type="entry name" value="P-loop containing nucleotide triphosphate hydrolases"/>
    <property type="match status" value="1"/>
</dbReference>
<keyword evidence="3" id="KW-1185">Reference proteome</keyword>
<organism evidence="2 3">
    <name type="scientific">Thioalkalivibrio nitratireducens (strain DSM 14787 / UNIQEM 213 / ALEN2)</name>
    <dbReference type="NCBI Taxonomy" id="1255043"/>
    <lineage>
        <taxon>Bacteria</taxon>
        <taxon>Pseudomonadati</taxon>
        <taxon>Pseudomonadota</taxon>
        <taxon>Gammaproteobacteria</taxon>
        <taxon>Chromatiales</taxon>
        <taxon>Ectothiorhodospiraceae</taxon>
        <taxon>Thioalkalivibrio</taxon>
    </lineage>
</organism>
<dbReference type="InterPro" id="IPR027417">
    <property type="entry name" value="P-loop_NTPase"/>
</dbReference>
<dbReference type="AlphaFoldDB" id="L0DUY8"/>
<dbReference type="EMBL" id="CP003989">
    <property type="protein sequence ID" value="AGA33394.1"/>
    <property type="molecule type" value="Genomic_DNA"/>
</dbReference>